<gene>
    <name evidence="2" type="ORF">SAY87_024499</name>
</gene>
<accession>A0AAN7GCY2</accession>
<evidence type="ECO:0000313" key="3">
    <source>
        <dbReference type="Proteomes" id="UP001345219"/>
    </source>
</evidence>
<protein>
    <submittedName>
        <fullName evidence="2">Uncharacterized protein</fullName>
    </submittedName>
</protein>
<comment type="caution">
    <text evidence="2">The sequence shown here is derived from an EMBL/GenBank/DDBJ whole genome shotgun (WGS) entry which is preliminary data.</text>
</comment>
<dbReference type="PANTHER" id="PTHR37383:SF1">
    <property type="entry name" value="OS01G0694200 PROTEIN"/>
    <property type="match status" value="1"/>
</dbReference>
<feature type="compositionally biased region" description="Low complexity" evidence="1">
    <location>
        <begin position="12"/>
        <end position="24"/>
    </location>
</feature>
<feature type="region of interest" description="Disordered" evidence="1">
    <location>
        <begin position="240"/>
        <end position="268"/>
    </location>
</feature>
<feature type="region of interest" description="Disordered" evidence="1">
    <location>
        <begin position="1"/>
        <end position="24"/>
    </location>
</feature>
<dbReference type="AlphaFoldDB" id="A0AAN7GCY2"/>
<name>A0AAN7GCY2_9MYRT</name>
<reference evidence="2 3" key="1">
    <citation type="journal article" date="2023" name="Hortic Res">
        <title>Pangenome of water caltrop reveals structural variations and asymmetric subgenome divergence after allopolyploidization.</title>
        <authorList>
            <person name="Zhang X."/>
            <person name="Chen Y."/>
            <person name="Wang L."/>
            <person name="Yuan Y."/>
            <person name="Fang M."/>
            <person name="Shi L."/>
            <person name="Lu R."/>
            <person name="Comes H.P."/>
            <person name="Ma Y."/>
            <person name="Chen Y."/>
            <person name="Huang G."/>
            <person name="Zhou Y."/>
            <person name="Zheng Z."/>
            <person name="Qiu Y."/>
        </authorList>
    </citation>
    <scope>NUCLEOTIDE SEQUENCE [LARGE SCALE GENOMIC DNA]</scope>
    <source>
        <tissue evidence="2">Roots</tissue>
    </source>
</reference>
<dbReference type="PANTHER" id="PTHR37383">
    <property type="entry name" value="OS01G0694200 PROTEIN"/>
    <property type="match status" value="1"/>
</dbReference>
<evidence type="ECO:0000256" key="1">
    <source>
        <dbReference type="SAM" id="MobiDB-lite"/>
    </source>
</evidence>
<dbReference type="Proteomes" id="UP001345219">
    <property type="component" value="Chromosome 19"/>
</dbReference>
<organism evidence="2 3">
    <name type="scientific">Trapa incisa</name>
    <dbReference type="NCBI Taxonomy" id="236973"/>
    <lineage>
        <taxon>Eukaryota</taxon>
        <taxon>Viridiplantae</taxon>
        <taxon>Streptophyta</taxon>
        <taxon>Embryophyta</taxon>
        <taxon>Tracheophyta</taxon>
        <taxon>Spermatophyta</taxon>
        <taxon>Magnoliopsida</taxon>
        <taxon>eudicotyledons</taxon>
        <taxon>Gunneridae</taxon>
        <taxon>Pentapetalae</taxon>
        <taxon>rosids</taxon>
        <taxon>malvids</taxon>
        <taxon>Myrtales</taxon>
        <taxon>Lythraceae</taxon>
        <taxon>Trapa</taxon>
    </lineage>
</organism>
<keyword evidence="3" id="KW-1185">Reference proteome</keyword>
<dbReference type="EMBL" id="JAXIOK010000024">
    <property type="protein sequence ID" value="KAK4740911.1"/>
    <property type="molecule type" value="Genomic_DNA"/>
</dbReference>
<sequence length="463" mass="49718">MVVVQASKIPLPSSSPSSSFSSSTAPTSVLFEPTSLSLALTHSDSSLSLFPSLSPFPSLSSLPSPQTLIPPPSTSSIFLLLRQASCSAPHVLFIVAGPHRGGSQILLRFYALHRDGGAFTRPRIVCKQKGLTFQANSGVSVDFRHGLSVKLSGSVNFFSMYSISSSKVWVFAVKIAPNGTAGEEGSVLKLMKCAVIECCRPVWSICVAFGLMIFGEENGIRVFNLWSIAKVHDKKVNNMTSNLKSGTRGSRLPLGSVGENASKHPENSCHRHLEGKADKHFGSSKQKALKLKQAARVGHAYFIEFEKGDAVDLKFISKAVASVKATHIQAVSPETFMVLDSGGDLHLLCLPKSKLSSGSKFDVQLKPLPHIMKVQHLAALPDSSMRAETVWISDGLYSVHIIAGCGPDTANGENDENDAEKRLRHISVEQAIFTSEKIQALLPVSSNGTLILGQGSMYAYTIS</sequence>
<proteinExistence type="predicted"/>
<evidence type="ECO:0000313" key="2">
    <source>
        <dbReference type="EMBL" id="KAK4740911.1"/>
    </source>
</evidence>